<dbReference type="InterPro" id="IPR011542">
    <property type="entry name" value="SUF_FeS_clus_asmbl_SufD"/>
</dbReference>
<evidence type="ECO:0000313" key="5">
    <source>
        <dbReference type="Proteomes" id="UP000757103"/>
    </source>
</evidence>
<proteinExistence type="inferred from homology"/>
<evidence type="ECO:0000259" key="2">
    <source>
        <dbReference type="Pfam" id="PF01458"/>
    </source>
</evidence>
<name>A0A921MPF9_9BACT</name>
<comment type="caution">
    <text evidence="4">The sequence shown here is derived from an EMBL/GenBank/DDBJ whole genome shotgun (WGS) entry which is preliminary data.</text>
</comment>
<dbReference type="PANTHER" id="PTHR43575:SF1">
    <property type="entry name" value="PROTEIN ABCI7, CHLOROPLASTIC"/>
    <property type="match status" value="1"/>
</dbReference>
<accession>A0A921MPF9</accession>
<dbReference type="EMBL" id="DYUD01000010">
    <property type="protein sequence ID" value="HJG88383.1"/>
    <property type="molecule type" value="Genomic_DNA"/>
</dbReference>
<organism evidence="4 5">
    <name type="scientific">Barnesiella viscericola</name>
    <dbReference type="NCBI Taxonomy" id="397865"/>
    <lineage>
        <taxon>Bacteria</taxon>
        <taxon>Pseudomonadati</taxon>
        <taxon>Bacteroidota</taxon>
        <taxon>Bacteroidia</taxon>
        <taxon>Bacteroidales</taxon>
        <taxon>Barnesiellaceae</taxon>
        <taxon>Barnesiella</taxon>
    </lineage>
</organism>
<evidence type="ECO:0000259" key="3">
    <source>
        <dbReference type="Pfam" id="PF19295"/>
    </source>
</evidence>
<gene>
    <name evidence="4" type="primary">sufD</name>
    <name evidence="4" type="ORF">K8U91_02750</name>
</gene>
<dbReference type="AlphaFoldDB" id="A0A921MPF9"/>
<feature type="domain" description="SUF system FeS cluster assembly SufBD core" evidence="2">
    <location>
        <begin position="183"/>
        <end position="410"/>
    </location>
</feature>
<dbReference type="PANTHER" id="PTHR43575">
    <property type="entry name" value="PROTEIN ABCI7, CHLOROPLASTIC"/>
    <property type="match status" value="1"/>
</dbReference>
<reference evidence="4" key="1">
    <citation type="journal article" date="2021" name="PeerJ">
        <title>Extensive microbial diversity within the chicken gut microbiome revealed by metagenomics and culture.</title>
        <authorList>
            <person name="Gilroy R."/>
            <person name="Ravi A."/>
            <person name="Getino M."/>
            <person name="Pursley I."/>
            <person name="Horton D.L."/>
            <person name="Alikhan N.F."/>
            <person name="Baker D."/>
            <person name="Gharbi K."/>
            <person name="Hall N."/>
            <person name="Watson M."/>
            <person name="Adriaenssens E.M."/>
            <person name="Foster-Nyarko E."/>
            <person name="Jarju S."/>
            <person name="Secka A."/>
            <person name="Antonio M."/>
            <person name="Oren A."/>
            <person name="Chaudhuri R.R."/>
            <person name="La Ragione R."/>
            <person name="Hildebrand F."/>
            <person name="Pallen M.J."/>
        </authorList>
    </citation>
    <scope>NUCLEOTIDE SEQUENCE</scope>
    <source>
        <strain evidence="4">CHK121-7720</strain>
    </source>
</reference>
<evidence type="ECO:0000256" key="1">
    <source>
        <dbReference type="ARBA" id="ARBA00043967"/>
    </source>
</evidence>
<dbReference type="Pfam" id="PF01458">
    <property type="entry name" value="SUFBD_core"/>
    <property type="match status" value="1"/>
</dbReference>
<dbReference type="InterPro" id="IPR037284">
    <property type="entry name" value="SUF_FeS_clus_asmbl_SufBD_sf"/>
</dbReference>
<dbReference type="InterPro" id="IPR045595">
    <property type="entry name" value="SufBD_N"/>
</dbReference>
<dbReference type="Proteomes" id="UP000757103">
    <property type="component" value="Unassembled WGS sequence"/>
</dbReference>
<dbReference type="NCBIfam" id="TIGR01981">
    <property type="entry name" value="sufD"/>
    <property type="match status" value="1"/>
</dbReference>
<feature type="domain" description="SUF system FeS cluster assembly SufBD N-terminal" evidence="3">
    <location>
        <begin position="1"/>
        <end position="173"/>
    </location>
</feature>
<dbReference type="RefSeq" id="WP_273305430.1">
    <property type="nucleotide sequence ID" value="NZ_DYUD01000010.1"/>
</dbReference>
<dbReference type="GO" id="GO:0016226">
    <property type="term" value="P:iron-sulfur cluster assembly"/>
    <property type="evidence" value="ECO:0007669"/>
    <property type="project" value="InterPro"/>
</dbReference>
<dbReference type="InterPro" id="IPR055346">
    <property type="entry name" value="Fe-S_cluster_assembly_SufBD"/>
</dbReference>
<comment type="similarity">
    <text evidence="1">Belongs to the iron-sulfur cluster assembly SufBD family.</text>
</comment>
<protein>
    <submittedName>
        <fullName evidence="4">Fe-S cluster assembly protein SufD</fullName>
    </submittedName>
</protein>
<sequence>MSAVQQYIDLYHAQRDLITGHSSPVMNALRDEAVALLESRGLPTLKDEEFRRTDIEALYAPDYGLNLGRVNIEVNPYEVFRCDVPNLSTLLYFVVNDTFYAQAQPAATKLPEGVLVGSLCEMARQYPQLVERYYGRAADMKRDGTVALNTAFAQDGFFIYIPDGVVVEKPIQLVNILRGNVDFMVNRRLLIVVGKGAQAKLLVCDHSDESSVRFLASQVCEIFVDDDAVFDYYDMEESSENTAKVASVFVRQGARSNVLVNGIVLHNGITRSNYYSTFAGEHAELSLCGMGIVDKEQSVDTYTFIDHAVSHCHSNELFKYVLNDSARGSFCGRILVRHGAQKTEAYQGNKNLCASPLAKMYTKPQLEIYADDVKCSHGATIGQLDQNALFYMRSRGITEAEARMLLMFAFTNDVIEQVRLDALKDRLRQLVEKRFRGELAKCSGCQACRQD</sequence>
<dbReference type="Pfam" id="PF19295">
    <property type="entry name" value="SufBD_N"/>
    <property type="match status" value="1"/>
</dbReference>
<reference evidence="4" key="2">
    <citation type="submission" date="2021-09" db="EMBL/GenBank/DDBJ databases">
        <authorList>
            <person name="Gilroy R."/>
        </authorList>
    </citation>
    <scope>NUCLEOTIDE SEQUENCE</scope>
    <source>
        <strain evidence="4">CHK121-7720</strain>
    </source>
</reference>
<evidence type="ECO:0000313" key="4">
    <source>
        <dbReference type="EMBL" id="HJG88383.1"/>
    </source>
</evidence>
<dbReference type="SUPFAM" id="SSF101960">
    <property type="entry name" value="Stabilizer of iron transporter SufD"/>
    <property type="match status" value="1"/>
</dbReference>
<dbReference type="InterPro" id="IPR000825">
    <property type="entry name" value="SUF_FeS_clus_asmbl_SufBD_core"/>
</dbReference>